<sequence>MSSVLLDPDGTFSAKFEAAVDMAGNVLVVEGLELSGPWADPLIAASLVSSLIDRLADNGSAVVLPRAGADVAGAVLLDEAGALLAGEEFGEDLRIIDTAMAAPEEAAHRVQRLLEERSRSGGRALPDVDDEDAWDDLDGEEGGWTLTARTRAVLRLALDDLAATAWAEAAALGDEGLTAKAAGLFASLPRVTFHQGADWRRQMARTFDDLAADLDAGTDLVPGCTGEEMALHLAICRAEDWPRSPARISPRPQRSSRR</sequence>
<evidence type="ECO:0000313" key="2">
    <source>
        <dbReference type="EMBL" id="MFC7183095.1"/>
    </source>
</evidence>
<feature type="non-terminal residue" evidence="2">
    <location>
        <position position="258"/>
    </location>
</feature>
<name>A0ABW2G0V0_9ACTN</name>
<evidence type="ECO:0008006" key="4">
    <source>
        <dbReference type="Google" id="ProtNLM"/>
    </source>
</evidence>
<organism evidence="2 3">
    <name type="scientific">Kitasatospora paranensis</name>
    <dbReference type="NCBI Taxonomy" id="258053"/>
    <lineage>
        <taxon>Bacteria</taxon>
        <taxon>Bacillati</taxon>
        <taxon>Actinomycetota</taxon>
        <taxon>Actinomycetes</taxon>
        <taxon>Kitasatosporales</taxon>
        <taxon>Streptomycetaceae</taxon>
        <taxon>Kitasatospora</taxon>
    </lineage>
</organism>
<keyword evidence="3" id="KW-1185">Reference proteome</keyword>
<dbReference type="EMBL" id="JBHTAJ010000059">
    <property type="protein sequence ID" value="MFC7183095.1"/>
    <property type="molecule type" value="Genomic_DNA"/>
</dbReference>
<protein>
    <recommendedName>
        <fullName evidence="4">DUF222 domain-containing protein</fullName>
    </recommendedName>
</protein>
<feature type="region of interest" description="Disordered" evidence="1">
    <location>
        <begin position="120"/>
        <end position="141"/>
    </location>
</feature>
<dbReference type="Proteomes" id="UP001596435">
    <property type="component" value="Unassembled WGS sequence"/>
</dbReference>
<accession>A0ABW2G0V0</accession>
<comment type="caution">
    <text evidence="2">The sequence shown here is derived from an EMBL/GenBank/DDBJ whole genome shotgun (WGS) entry which is preliminary data.</text>
</comment>
<proteinExistence type="predicted"/>
<evidence type="ECO:0000256" key="1">
    <source>
        <dbReference type="SAM" id="MobiDB-lite"/>
    </source>
</evidence>
<reference evidence="3" key="1">
    <citation type="journal article" date="2019" name="Int. J. Syst. Evol. Microbiol.">
        <title>The Global Catalogue of Microorganisms (GCM) 10K type strain sequencing project: providing services to taxonomists for standard genome sequencing and annotation.</title>
        <authorList>
            <consortium name="The Broad Institute Genomics Platform"/>
            <consortium name="The Broad Institute Genome Sequencing Center for Infectious Disease"/>
            <person name="Wu L."/>
            <person name="Ma J."/>
        </authorList>
    </citation>
    <scope>NUCLEOTIDE SEQUENCE [LARGE SCALE GENOMIC DNA]</scope>
    <source>
        <strain evidence="3">CGMCC 1.12859</strain>
    </source>
</reference>
<feature type="compositionally biased region" description="Acidic residues" evidence="1">
    <location>
        <begin position="127"/>
        <end position="141"/>
    </location>
</feature>
<gene>
    <name evidence="2" type="ORF">ACFQMG_26445</name>
</gene>
<evidence type="ECO:0000313" key="3">
    <source>
        <dbReference type="Proteomes" id="UP001596435"/>
    </source>
</evidence>